<dbReference type="OrthoDB" id="2205473at2759"/>
<accession>A0A8H7R7Y2</accession>
<evidence type="ECO:0008006" key="3">
    <source>
        <dbReference type="Google" id="ProtNLM"/>
    </source>
</evidence>
<dbReference type="InterPro" id="IPR036397">
    <property type="entry name" value="RNaseH_sf"/>
</dbReference>
<evidence type="ECO:0000313" key="1">
    <source>
        <dbReference type="EMBL" id="KAG2204898.1"/>
    </source>
</evidence>
<gene>
    <name evidence="1" type="ORF">INT46_009851</name>
</gene>
<dbReference type="Gene3D" id="3.30.420.10">
    <property type="entry name" value="Ribonuclease H-like superfamily/Ribonuclease H"/>
    <property type="match status" value="1"/>
</dbReference>
<protein>
    <recommendedName>
        <fullName evidence="3">Transposase</fullName>
    </recommendedName>
</protein>
<reference evidence="1" key="1">
    <citation type="submission" date="2020-12" db="EMBL/GenBank/DDBJ databases">
        <title>Metabolic potential, ecology and presence of endohyphal bacteria is reflected in genomic diversity of Mucoromycotina.</title>
        <authorList>
            <person name="Muszewska A."/>
            <person name="Okrasinska A."/>
            <person name="Steczkiewicz K."/>
            <person name="Drgas O."/>
            <person name="Orlowska M."/>
            <person name="Perlinska-Lenart U."/>
            <person name="Aleksandrzak-Piekarczyk T."/>
            <person name="Szatraj K."/>
            <person name="Zielenkiewicz U."/>
            <person name="Pilsyk S."/>
            <person name="Malc E."/>
            <person name="Mieczkowski P."/>
            <person name="Kruszewska J.S."/>
            <person name="Biernat P."/>
            <person name="Pawlowska J."/>
        </authorList>
    </citation>
    <scope>NUCLEOTIDE SEQUENCE</scope>
    <source>
        <strain evidence="1">CBS 226.32</strain>
    </source>
</reference>
<evidence type="ECO:0000313" key="2">
    <source>
        <dbReference type="Proteomes" id="UP000650833"/>
    </source>
</evidence>
<comment type="caution">
    <text evidence="1">The sequence shown here is derived from an EMBL/GenBank/DDBJ whole genome shotgun (WGS) entry which is preliminary data.</text>
</comment>
<dbReference type="EMBL" id="JAEPRC010000186">
    <property type="protein sequence ID" value="KAG2204898.1"/>
    <property type="molecule type" value="Genomic_DNA"/>
</dbReference>
<sequence>MIKSRLSSLGTTTISWLKKQLPAGATRPSSKRLPLVSEQTQRNITTRLLCYGKLDGSRVVREYLRPIGIEMTVCGIRKMLKRIWFKAKKGQGQFSYSNNKNKAIRLLWCKKHQHLTIDQRKQWAFFDQTRVNMWGSNGNSYYWSDASGILLPHQIEPLVQGDDGSVIFWSCITAKGLGYDTTISEGSVNASAYTEILETSLSYRFFTYYLF</sequence>
<keyword evidence="2" id="KW-1185">Reference proteome</keyword>
<proteinExistence type="predicted"/>
<dbReference type="AlphaFoldDB" id="A0A8H7R7Y2"/>
<dbReference type="Proteomes" id="UP000650833">
    <property type="component" value="Unassembled WGS sequence"/>
</dbReference>
<organism evidence="1 2">
    <name type="scientific">Mucor plumbeus</name>
    <dbReference type="NCBI Taxonomy" id="97098"/>
    <lineage>
        <taxon>Eukaryota</taxon>
        <taxon>Fungi</taxon>
        <taxon>Fungi incertae sedis</taxon>
        <taxon>Mucoromycota</taxon>
        <taxon>Mucoromycotina</taxon>
        <taxon>Mucoromycetes</taxon>
        <taxon>Mucorales</taxon>
        <taxon>Mucorineae</taxon>
        <taxon>Mucoraceae</taxon>
        <taxon>Mucor</taxon>
    </lineage>
</organism>
<dbReference type="GO" id="GO:0003676">
    <property type="term" value="F:nucleic acid binding"/>
    <property type="evidence" value="ECO:0007669"/>
    <property type="project" value="InterPro"/>
</dbReference>
<name>A0A8H7R7Y2_9FUNG</name>